<keyword evidence="2" id="KW-1185">Reference proteome</keyword>
<evidence type="ECO:0000313" key="2">
    <source>
        <dbReference type="Proteomes" id="UP001153334"/>
    </source>
</evidence>
<dbReference type="Proteomes" id="UP001153334">
    <property type="component" value="Unassembled WGS sequence"/>
</dbReference>
<gene>
    <name evidence="1" type="ORF">ONZ43_g6939</name>
</gene>
<sequence length="179" mass="19178">MRPFSSVVLSFAALAAANPSYGPPNENITLTVGAGSSLEGYQLVGFANGTSPFPAFVPAAEAAVSASTFYLFYMDYGLFGWYSLNINFRVDVGSAKYGLDVQSPNGDYTGLMVFIPSTTYGTNIWGPEKTSPAFPWTGNPTDFPFACSDSDGNLQLAIYTPGKQPKNCEQVQLEYKAVV</sequence>
<evidence type="ECO:0000313" key="1">
    <source>
        <dbReference type="EMBL" id="KAJ8106797.1"/>
    </source>
</evidence>
<comment type="caution">
    <text evidence="1">The sequence shown here is derived from an EMBL/GenBank/DDBJ whole genome shotgun (WGS) entry which is preliminary data.</text>
</comment>
<name>A0ACC2HUP0_9PEZI</name>
<proteinExistence type="predicted"/>
<reference evidence="1" key="1">
    <citation type="submission" date="2022-11" db="EMBL/GenBank/DDBJ databases">
        <title>Genome Sequence of Nemania bipapillata.</title>
        <authorList>
            <person name="Buettner E."/>
        </authorList>
    </citation>
    <scope>NUCLEOTIDE SEQUENCE</scope>
    <source>
        <strain evidence="1">CP14</strain>
    </source>
</reference>
<protein>
    <submittedName>
        <fullName evidence="1">Uncharacterized protein</fullName>
    </submittedName>
</protein>
<accession>A0ACC2HUP0</accession>
<dbReference type="EMBL" id="JAPESX010002718">
    <property type="protein sequence ID" value="KAJ8106797.1"/>
    <property type="molecule type" value="Genomic_DNA"/>
</dbReference>
<organism evidence="1 2">
    <name type="scientific">Nemania bipapillata</name>
    <dbReference type="NCBI Taxonomy" id="110536"/>
    <lineage>
        <taxon>Eukaryota</taxon>
        <taxon>Fungi</taxon>
        <taxon>Dikarya</taxon>
        <taxon>Ascomycota</taxon>
        <taxon>Pezizomycotina</taxon>
        <taxon>Sordariomycetes</taxon>
        <taxon>Xylariomycetidae</taxon>
        <taxon>Xylariales</taxon>
        <taxon>Xylariaceae</taxon>
        <taxon>Nemania</taxon>
    </lineage>
</organism>